<accession>A0A3S5A7E4</accession>
<dbReference type="EMBL" id="CAAALY010005289">
    <property type="protein sequence ID" value="VEL09028.1"/>
    <property type="molecule type" value="Genomic_DNA"/>
</dbReference>
<proteinExistence type="predicted"/>
<name>A0A3S5A7E4_9PLAT</name>
<sequence length="142" mass="15746">MLALVMSPVAPHLVNARIRIQTRPVQQMHAQVSSAATKEYAWPNRESGSANAHHPTEMLPAQKASPFCQCVTSLQSGTQHPVEYVSTTNLIAQPFALELPYMVFEDTHIREHWRPASGLPSAYIDSDHQGLMTQEKVLTESA</sequence>
<keyword evidence="2" id="KW-1185">Reference proteome</keyword>
<protein>
    <submittedName>
        <fullName evidence="1">Uncharacterized protein</fullName>
    </submittedName>
</protein>
<dbReference type="Proteomes" id="UP000784294">
    <property type="component" value="Unassembled WGS sequence"/>
</dbReference>
<comment type="caution">
    <text evidence="1">The sequence shown here is derived from an EMBL/GenBank/DDBJ whole genome shotgun (WGS) entry which is preliminary data.</text>
</comment>
<evidence type="ECO:0000313" key="2">
    <source>
        <dbReference type="Proteomes" id="UP000784294"/>
    </source>
</evidence>
<dbReference type="AlphaFoldDB" id="A0A3S5A7E4"/>
<organism evidence="1 2">
    <name type="scientific">Protopolystoma xenopodis</name>
    <dbReference type="NCBI Taxonomy" id="117903"/>
    <lineage>
        <taxon>Eukaryota</taxon>
        <taxon>Metazoa</taxon>
        <taxon>Spiralia</taxon>
        <taxon>Lophotrochozoa</taxon>
        <taxon>Platyhelminthes</taxon>
        <taxon>Monogenea</taxon>
        <taxon>Polyopisthocotylea</taxon>
        <taxon>Polystomatidea</taxon>
        <taxon>Polystomatidae</taxon>
        <taxon>Protopolystoma</taxon>
    </lineage>
</organism>
<evidence type="ECO:0000313" key="1">
    <source>
        <dbReference type="EMBL" id="VEL09028.1"/>
    </source>
</evidence>
<gene>
    <name evidence="1" type="ORF">PXEA_LOCUS2468</name>
</gene>
<reference evidence="1" key="1">
    <citation type="submission" date="2018-11" db="EMBL/GenBank/DDBJ databases">
        <authorList>
            <consortium name="Pathogen Informatics"/>
        </authorList>
    </citation>
    <scope>NUCLEOTIDE SEQUENCE</scope>
</reference>